<keyword evidence="2" id="KW-1185">Reference proteome</keyword>
<evidence type="ECO:0000313" key="1">
    <source>
        <dbReference type="EMBL" id="MCI4391298.1"/>
    </source>
</evidence>
<reference evidence="1 2" key="1">
    <citation type="journal article" date="2022" name="bioRxiv">
        <title>An ancient truncated duplication of the anti-Mullerian hormone receptor type 2 gene is a potential conserved master sex determinant in the Pangasiidae catfish family.</title>
        <authorList>
            <person name="Wen M."/>
            <person name="Pan Q."/>
            <person name="Jouanno E."/>
            <person name="Montfort J."/>
            <person name="Zahm M."/>
            <person name="Cabau C."/>
            <person name="Klopp C."/>
            <person name="Iampietro C."/>
            <person name="Roques C."/>
            <person name="Bouchez O."/>
            <person name="Castinel A."/>
            <person name="Donnadieu C."/>
            <person name="Parrinello H."/>
            <person name="Poncet C."/>
            <person name="Belmonte E."/>
            <person name="Gautier V."/>
            <person name="Avarre J.-C."/>
            <person name="Dugue R."/>
            <person name="Gustiano R."/>
            <person name="Ha T.T.T."/>
            <person name="Campet M."/>
            <person name="Sriphairoj K."/>
            <person name="Ribolli J."/>
            <person name="de Almeida F.L."/>
            <person name="Desvignes T."/>
            <person name="Postlethwait J.H."/>
            <person name="Bucao C.F."/>
            <person name="Robinson-Rechavi M."/>
            <person name="Bobe J."/>
            <person name="Herpin A."/>
            <person name="Guiguen Y."/>
        </authorList>
    </citation>
    <scope>NUCLEOTIDE SEQUENCE [LARGE SCALE GENOMIC DNA]</scope>
    <source>
        <strain evidence="1">YG-Dec2019</strain>
    </source>
</reference>
<gene>
    <name evidence="1" type="ORF">PGIGA_G00132420</name>
</gene>
<comment type="caution">
    <text evidence="1">The sequence shown here is derived from an EMBL/GenBank/DDBJ whole genome shotgun (WGS) entry which is preliminary data.</text>
</comment>
<organism evidence="1 2">
    <name type="scientific">Pangasianodon gigas</name>
    <name type="common">Mekong giant catfish</name>
    <name type="synonym">Pangasius gigas</name>
    <dbReference type="NCBI Taxonomy" id="30993"/>
    <lineage>
        <taxon>Eukaryota</taxon>
        <taxon>Metazoa</taxon>
        <taxon>Chordata</taxon>
        <taxon>Craniata</taxon>
        <taxon>Vertebrata</taxon>
        <taxon>Euteleostomi</taxon>
        <taxon>Actinopterygii</taxon>
        <taxon>Neopterygii</taxon>
        <taxon>Teleostei</taxon>
        <taxon>Ostariophysi</taxon>
        <taxon>Siluriformes</taxon>
        <taxon>Pangasiidae</taxon>
        <taxon>Pangasianodon</taxon>
    </lineage>
</organism>
<dbReference type="EMBL" id="CM040475">
    <property type="protein sequence ID" value="MCI4391298.1"/>
    <property type="molecule type" value="Genomic_DNA"/>
</dbReference>
<evidence type="ECO:0000313" key="2">
    <source>
        <dbReference type="Proteomes" id="UP000829447"/>
    </source>
</evidence>
<accession>A0ACC5XIY7</accession>
<protein>
    <submittedName>
        <fullName evidence="1">Uncharacterized protein</fullName>
    </submittedName>
</protein>
<dbReference type="Proteomes" id="UP000829447">
    <property type="component" value="Linkage Group LG22"/>
</dbReference>
<name>A0ACC5XIY7_PANGG</name>
<sequence>MILFNIFFFPDMGIKFFLLCVAILNATAVSGCPIGQEFITAIMPNYVGNDGDTKLSITAQTSLATVTVEIKGLQYKQSLNIEKGSTTYVTLPDKAEISENGVSDKTVLITSNTDISVVSSHIKPYTGDSSVIFPSHQLGRRHVVYTPEGGPLNKVVAIVNGKGDNTITLLPYADLQLKNNIHLQRGLKMSIRLAPYQVYLLRSEKTLTGTMIESQLPVAVLAGHECLSIVYTCEHVYEQLVPVESLSDEYLVPAMHPLLINQDTAHVVASEDNTDVTVFHGPIPQHKSLRSGELLNVFINLPTVIRSNKKIMVMYSSSNLPFDEFLTNIIPVSRMSNSWTVYAQDNYQNFAVVVSEMEPRNSLLNLFVPVFPANRKYAWSIRPLGSQKGPITISSKLPQAVYVFGGKERHGYATTGVCSAPSPPLPPVDPCASVKCRWREECKKGVCVRVDTATCWALGDPHYKTFDGNAYDFQGTCTYTMTTTVKTEKGLVPFTILAKNNNRGSNVVAYVRTVSLNVYNHTIVASKQAGVVEVNGEITHLPVRLAEGKIEVVQSGWNALITTDFGLEVKYDWNMMLYITVPSTYFGSLGGLCGNYNGDRTDEQSDPKGVKLSTVLEFAKSWKVSDNDFFCRDDCAGKCLLCPPELKVKYSENNYCGLMAKTDGPFAKCHKIVDPRIYIDNCVYDVCIYRGIRSFLCDNMRTYAEACMAAEVKIDPNWRMLSECPLPCPVNSHYEACGTACAASCVDRDAPSKCEKPCVEGCQCNNGFVLSGDKCVPLAQCGCTYENRYYPPAEAFWGDQTCTKKCSCNSGQVKCTPTKCKTSEVCKIQNGVRDCYPLSYGHCVGSGDPHYLTFDGRRFDFQGTCTYYLSKLVSTSDPSLVPFEVLVKNENRGMNKVVSFTKTVEIEIFDYTIIMSKDSYGKVMVNNLFVNLPFEKGGGQLSIFRSGYFGVVKTDFGMNVRFNWDSYVEITLPSTYNSLVGGLCGNWNGNLNDDLAFPNKSITTNATAFGNSWKARNDPDCSADCKGQKCPKCDAADRNKDVFTKPCSLITDANGPFKACHSQISPTKFYEDCVYDMCMYGGHSTALCSALTAYTAACQTAHRIVEKWRKDNFCPASCKSNSHYDVCAAGCPQTCNGLSEPAACQRAPCIEGCVCDVGFVLSNGECVPMERCGCAYEGQYYNLGQVFYPKGKCSQRCVCEDQGKVTCKDNFSCGPNEQCVIRDGVQACHPNGKGSCSVSGSGNYHSYDGNYIRVPGNCLYKLVETVQTAIQTKMPFSVTVQQVSSAVVITRRINIVIAQYKIALIPGLLWEIRVDEFKAILPVTLEEGLVKVYQSGAFIILETSFGLKVTYDTVSVATVEIPSTYKNAVRGLCGNYNDNKADDLLMPNGNLTSSAEKFVEAWRVIQEGVNCHTGCRPGSTCPEPGPEDNDCRILTLVKGPLSNCYSKVPPLPFYNACAKDVTSYPKDKTLVCRYVQNYVARCQQAGISISSWRNATFCPMTCPIKSHYELCADTCSSTCASLTVASSCSECLEGCQCDEGFVSDGGTCKLVEDCGCLVEGRYYKSGESIVRGDCIETCTCKAGQFSCQSMKCKEEEVCRKKDGIPTCMRDPCSITKCREKEQCVERDNVAVCVASSKASCRVVGDPNYETFDGSRFSFQGTCSYVMVKTSGADKSLTEFTIINKNELGKSARGAFIKTVTIKFPGHEIIIIQRAHGKVIIDGKESILPVSLDSDRTRITQSGIRGILETDFGLEVTFDWGEFFKVTVSSSYYKNLVGMCGTYNGNPNDDFVTPSGAPVKDNTELGQSWSVSSNDPKCWHFPPCSEEEKRQYSGPKFCGLLEDKTGPFASCNNTIKLEHFTYSCLFYTCLTHGNRDNFCNIMTTFANTCKWSNTEVPQWWRQITNCKLDK</sequence>
<proteinExistence type="predicted"/>